<sequence length="260" mass="28971">MSPLPFRQHRCAMTSNDLLKTFLDGAPFTMYFQPIVTDITGQHVMGYEALLRVPHPTEDGYIDPQILIQTALTKGLLVDLELIILGKVATILSQATSMAGSKIFVNVTMPMLQSPEFVHMLRQSPILRRCVFEINEMVPFTLDVAMNALTPLVEMGCTFALDDFGAGHTKLFHAVHLPVDIIKLDRSLLGNNASRHFLTNLIELLLSIRNVRLVIEGVETEEHVRHLQGIGVVGRVAYQGYLFGRPAEVQEPEERDVAVA</sequence>
<reference evidence="2 3" key="1">
    <citation type="submission" date="2018-02" db="EMBL/GenBank/DDBJ databases">
        <title>novel marine gammaproteobacteria from coastal saline agro ecosystem.</title>
        <authorList>
            <person name="Krishnan R."/>
            <person name="Ramesh Kumar N."/>
        </authorList>
    </citation>
    <scope>NUCLEOTIDE SEQUENCE [LARGE SCALE GENOMIC DNA]</scope>
    <source>
        <strain evidence="2 3">228</strain>
    </source>
</reference>
<dbReference type="PANTHER" id="PTHR33121:SF71">
    <property type="entry name" value="OXYGEN SENSOR PROTEIN DOSP"/>
    <property type="match status" value="1"/>
</dbReference>
<comment type="caution">
    <text evidence="2">The sequence shown here is derived from an EMBL/GenBank/DDBJ whole genome shotgun (WGS) entry which is preliminary data.</text>
</comment>
<feature type="domain" description="EAL" evidence="1">
    <location>
        <begin position="12"/>
        <end position="260"/>
    </location>
</feature>
<protein>
    <recommendedName>
        <fullName evidence="1">EAL domain-containing protein</fullName>
    </recommendedName>
</protein>
<dbReference type="OrthoDB" id="1673646at2"/>
<dbReference type="CDD" id="cd01948">
    <property type="entry name" value="EAL"/>
    <property type="match status" value="1"/>
</dbReference>
<dbReference type="EMBL" id="PRLP01000029">
    <property type="protein sequence ID" value="PPC77602.1"/>
    <property type="molecule type" value="Genomic_DNA"/>
</dbReference>
<dbReference type="Gene3D" id="3.20.20.450">
    <property type="entry name" value="EAL domain"/>
    <property type="match status" value="1"/>
</dbReference>
<gene>
    <name evidence="2" type="ORF">C4K68_09595</name>
</gene>
<dbReference type="Pfam" id="PF00563">
    <property type="entry name" value="EAL"/>
    <property type="match status" value="1"/>
</dbReference>
<organism evidence="2 3">
    <name type="scientific">Proteobacteria bacterium 228</name>
    <dbReference type="NCBI Taxonomy" id="2083153"/>
    <lineage>
        <taxon>Bacteria</taxon>
        <taxon>Pseudomonadati</taxon>
        <taxon>Pseudomonadota</taxon>
    </lineage>
</organism>
<dbReference type="InterPro" id="IPR050706">
    <property type="entry name" value="Cyclic-di-GMP_PDE-like"/>
</dbReference>
<dbReference type="GO" id="GO:0071111">
    <property type="term" value="F:cyclic-guanylate-specific phosphodiesterase activity"/>
    <property type="evidence" value="ECO:0007669"/>
    <property type="project" value="InterPro"/>
</dbReference>
<dbReference type="Proteomes" id="UP000238196">
    <property type="component" value="Unassembled WGS sequence"/>
</dbReference>
<evidence type="ECO:0000313" key="2">
    <source>
        <dbReference type="EMBL" id="PPC77602.1"/>
    </source>
</evidence>
<proteinExistence type="predicted"/>
<dbReference type="SUPFAM" id="SSF141868">
    <property type="entry name" value="EAL domain-like"/>
    <property type="match status" value="1"/>
</dbReference>
<dbReference type="PROSITE" id="PS50883">
    <property type="entry name" value="EAL"/>
    <property type="match status" value="1"/>
</dbReference>
<name>A0A2S5KSF2_9PROT</name>
<accession>A0A2S5KSF2</accession>
<dbReference type="PANTHER" id="PTHR33121">
    <property type="entry name" value="CYCLIC DI-GMP PHOSPHODIESTERASE PDEF"/>
    <property type="match status" value="1"/>
</dbReference>
<dbReference type="SMART" id="SM00052">
    <property type="entry name" value="EAL"/>
    <property type="match status" value="1"/>
</dbReference>
<evidence type="ECO:0000313" key="3">
    <source>
        <dbReference type="Proteomes" id="UP000238196"/>
    </source>
</evidence>
<dbReference type="InterPro" id="IPR035919">
    <property type="entry name" value="EAL_sf"/>
</dbReference>
<dbReference type="AlphaFoldDB" id="A0A2S5KSF2"/>
<dbReference type="InterPro" id="IPR001633">
    <property type="entry name" value="EAL_dom"/>
</dbReference>
<evidence type="ECO:0000259" key="1">
    <source>
        <dbReference type="PROSITE" id="PS50883"/>
    </source>
</evidence>